<evidence type="ECO:0000313" key="2">
    <source>
        <dbReference type="Proteomes" id="UP000236630"/>
    </source>
</evidence>
<comment type="caution">
    <text evidence="1">The sequence shown here is derived from an EMBL/GenBank/DDBJ whole genome shotgun (WGS) entry which is preliminary data.</text>
</comment>
<dbReference type="AlphaFoldDB" id="A0A2H5Q2K9"/>
<dbReference type="Proteomes" id="UP000236630">
    <property type="component" value="Unassembled WGS sequence"/>
</dbReference>
<accession>A0A2H5Q2K9</accession>
<sequence length="98" mass="10852">MKLGTVRKQKAFNSDSCTETMIAVNGEGNRAMQNSYGFVSFLFEKELGLGFKNLPPGEKSKNISQSHRVEKVADEEAKFLTRCGPYRFAAAVGQLTDE</sequence>
<reference evidence="1 2" key="1">
    <citation type="journal article" date="2017" name="Front. Genet.">
        <title>Draft sequencing of the heterozygous diploid genome of Satsuma (Citrus unshiu Marc.) using a hybrid assembly approach.</title>
        <authorList>
            <person name="Shimizu T."/>
            <person name="Tanizawa Y."/>
            <person name="Mochizuki T."/>
            <person name="Nagasaki H."/>
            <person name="Yoshioka T."/>
            <person name="Toyoda A."/>
            <person name="Fujiyama A."/>
            <person name="Kaminuma E."/>
            <person name="Nakamura Y."/>
        </authorList>
    </citation>
    <scope>NUCLEOTIDE SEQUENCE [LARGE SCALE GENOMIC DNA]</scope>
    <source>
        <strain evidence="2">cv. Miyagawa wase</strain>
    </source>
</reference>
<organism evidence="1 2">
    <name type="scientific">Citrus unshiu</name>
    <name type="common">Satsuma mandarin</name>
    <name type="synonym">Citrus nobilis var. unshiu</name>
    <dbReference type="NCBI Taxonomy" id="55188"/>
    <lineage>
        <taxon>Eukaryota</taxon>
        <taxon>Viridiplantae</taxon>
        <taxon>Streptophyta</taxon>
        <taxon>Embryophyta</taxon>
        <taxon>Tracheophyta</taxon>
        <taxon>Spermatophyta</taxon>
        <taxon>Magnoliopsida</taxon>
        <taxon>eudicotyledons</taxon>
        <taxon>Gunneridae</taxon>
        <taxon>Pentapetalae</taxon>
        <taxon>rosids</taxon>
        <taxon>malvids</taxon>
        <taxon>Sapindales</taxon>
        <taxon>Rutaceae</taxon>
        <taxon>Aurantioideae</taxon>
        <taxon>Citrus</taxon>
    </lineage>
</organism>
<dbReference type="EMBL" id="BDQV01000195">
    <property type="protein sequence ID" value="GAY58886.1"/>
    <property type="molecule type" value="Genomic_DNA"/>
</dbReference>
<gene>
    <name evidence="1" type="ORF">CUMW_190250</name>
</gene>
<name>A0A2H5Q2K9_CITUN</name>
<evidence type="ECO:0000313" key="1">
    <source>
        <dbReference type="EMBL" id="GAY58886.1"/>
    </source>
</evidence>
<keyword evidence="2" id="KW-1185">Reference proteome</keyword>
<protein>
    <submittedName>
        <fullName evidence="1">Uncharacterized protein</fullName>
    </submittedName>
</protein>
<proteinExistence type="predicted"/>